<dbReference type="EC" id="2.3.1.39" evidence="1"/>
<accession>A0A170WJP2</accession>
<dbReference type="EC" id="1.1.1.100" evidence="1"/>
<dbReference type="SUPFAM" id="SSF50129">
    <property type="entry name" value="GroES-like"/>
    <property type="match status" value="1"/>
</dbReference>
<keyword evidence="1" id="KW-0012">Acyltransferase</keyword>
<dbReference type="EMBL" id="GEMB01005549">
    <property type="protein sequence ID" value="JAR97772.1"/>
    <property type="molecule type" value="Transcribed_RNA"/>
</dbReference>
<dbReference type="GO" id="GO:0141148">
    <property type="term" value="F:enoyl-[acyl-carrier-protein] reductase (NADPH) activity"/>
    <property type="evidence" value="ECO:0007669"/>
    <property type="project" value="UniProtKB-EC"/>
</dbReference>
<protein>
    <submittedName>
        <fullName evidence="1">Fatty acid synthase 3, ER domain</fullName>
        <ecNumber evidence="1">1.1.1.100</ecNumber>
        <ecNumber evidence="1">1.3.1.10</ecNumber>
        <ecNumber evidence="1">1.6.5.5</ecNumber>
        <ecNumber evidence="1">2.3.1.38</ecNumber>
        <ecNumber evidence="1">2.3.1.39</ecNumber>
        <ecNumber evidence="1">2.3.1.41</ecNumber>
        <ecNumber evidence="1">2.3.1.85</ecNumber>
        <ecNumber evidence="1">3.1.2.14</ecNumber>
        <ecNumber evidence="1">4.2.1.59</ecNumber>
    </submittedName>
</protein>
<name>A0A170WJP2_TRIIF</name>
<dbReference type="GO" id="GO:0004315">
    <property type="term" value="F:3-oxoacyl-[acyl-carrier-protein] synthase activity"/>
    <property type="evidence" value="ECO:0007669"/>
    <property type="project" value="UniProtKB-EC"/>
</dbReference>
<proteinExistence type="predicted"/>
<keyword evidence="1" id="KW-0456">Lyase</keyword>
<dbReference type="GO" id="GO:0004313">
    <property type="term" value="F:[acyl-carrier-protein] S-acetyltransferase activity"/>
    <property type="evidence" value="ECO:0007669"/>
    <property type="project" value="UniProtKB-EC"/>
</dbReference>
<dbReference type="EC" id="4.2.1.59" evidence="1"/>
<dbReference type="EC" id="2.3.1.41" evidence="1"/>
<keyword evidence="1" id="KW-0808">Transferase</keyword>
<dbReference type="GO" id="GO:0016297">
    <property type="term" value="F:fatty acyl-[ACP] hydrolase activity"/>
    <property type="evidence" value="ECO:0007669"/>
    <property type="project" value="UniProtKB-EC"/>
</dbReference>
<dbReference type="EC" id="3.1.2.14" evidence="1"/>
<dbReference type="AlphaFoldDB" id="A0A170WJP2"/>
<keyword evidence="1" id="KW-0560">Oxidoreductase</keyword>
<dbReference type="GO" id="GO:0019171">
    <property type="term" value="F:(3R)-hydroxyacyl-[acyl-carrier-protein] dehydratase activity"/>
    <property type="evidence" value="ECO:0007669"/>
    <property type="project" value="UniProtKB-EC"/>
</dbReference>
<evidence type="ECO:0000313" key="1">
    <source>
        <dbReference type="EMBL" id="JAR97772.1"/>
    </source>
</evidence>
<reference evidence="1" key="1">
    <citation type="submission" date="2016-04" db="EMBL/GenBank/DDBJ databases">
        <authorList>
            <person name="Calderon-Fernandez G.M.Sr."/>
        </authorList>
    </citation>
    <scope>NUCLEOTIDE SEQUENCE</scope>
    <source>
        <strain evidence="1">Int1</strain>
        <tissue evidence="1">Integument</tissue>
    </source>
</reference>
<keyword evidence="1" id="KW-0378">Hydrolase</keyword>
<dbReference type="EC" id="2.3.1.38" evidence="1"/>
<dbReference type="Gene3D" id="3.90.180.10">
    <property type="entry name" value="Medium-chain alcohol dehydrogenases, catalytic domain"/>
    <property type="match status" value="1"/>
</dbReference>
<dbReference type="GO" id="GO:0004314">
    <property type="term" value="F:[acyl-carrier-protein] S-malonyltransferase activity"/>
    <property type="evidence" value="ECO:0007669"/>
    <property type="project" value="UniProtKB-EC"/>
</dbReference>
<feature type="non-terminal residue" evidence="1">
    <location>
        <position position="1"/>
    </location>
</feature>
<dbReference type="InterPro" id="IPR011032">
    <property type="entry name" value="GroES-like_sf"/>
</dbReference>
<dbReference type="EC" id="2.3.1.85" evidence="1"/>
<dbReference type="EC" id="1.3.1.10" evidence="1"/>
<dbReference type="GO" id="GO:0004316">
    <property type="term" value="F:3-oxoacyl-[acyl-carrier-protein] reductase (NADPH) activity"/>
    <property type="evidence" value="ECO:0007669"/>
    <property type="project" value="UniProtKB-EC"/>
</dbReference>
<reference evidence="1" key="2">
    <citation type="journal article" date="2017" name="J. Med. Entomol.">
        <title>Transcriptome Analysis of the Triatoma infestans (Hemiptera: Reduviidae) Integument.</title>
        <authorList>
            <person name="Calderon-Fernandez G.M."/>
            <person name="Moriconi D.E."/>
            <person name="Dulbecco A.B."/>
            <person name="Juarez M.P."/>
        </authorList>
    </citation>
    <scope>NUCLEOTIDE SEQUENCE</scope>
    <source>
        <strain evidence="1">Int1</strain>
        <tissue evidence="1">Integument</tissue>
    </source>
</reference>
<sequence length="131" mass="14709">KLVYINITTRGDLSSLTWFSGKFTNSEIAEHSQIAYTEYVSLNFRDIMLATNKLAPEVISKGRLGQECVIGFEFSGYLENGKRVMGFMKSRGLASKVLLNSDLYWEVPDDMSLEEAATVPVVYNTVIYAFS</sequence>
<dbReference type="GO" id="GO:0003960">
    <property type="term" value="F:quinone reductase (NADPH) activity"/>
    <property type="evidence" value="ECO:0007669"/>
    <property type="project" value="UniProtKB-EC"/>
</dbReference>
<dbReference type="GO" id="GO:0004312">
    <property type="term" value="F:fatty acid synthase activity"/>
    <property type="evidence" value="ECO:0007669"/>
    <property type="project" value="UniProtKB-EC"/>
</dbReference>
<dbReference type="EC" id="1.6.5.5" evidence="1"/>
<organism evidence="1">
    <name type="scientific">Triatoma infestans</name>
    <name type="common">Assassin bug</name>
    <dbReference type="NCBI Taxonomy" id="30076"/>
    <lineage>
        <taxon>Eukaryota</taxon>
        <taxon>Metazoa</taxon>
        <taxon>Ecdysozoa</taxon>
        <taxon>Arthropoda</taxon>
        <taxon>Hexapoda</taxon>
        <taxon>Insecta</taxon>
        <taxon>Pterygota</taxon>
        <taxon>Neoptera</taxon>
        <taxon>Paraneoptera</taxon>
        <taxon>Hemiptera</taxon>
        <taxon>Heteroptera</taxon>
        <taxon>Panheteroptera</taxon>
        <taxon>Cimicomorpha</taxon>
        <taxon>Reduviidae</taxon>
        <taxon>Triatominae</taxon>
        <taxon>Triatoma</taxon>
    </lineage>
</organism>